<dbReference type="Gene3D" id="3.40.50.720">
    <property type="entry name" value="NAD(P)-binding Rossmann-like Domain"/>
    <property type="match status" value="1"/>
</dbReference>
<proteinExistence type="predicted"/>
<dbReference type="Proteomes" id="UP001589894">
    <property type="component" value="Unassembled WGS sequence"/>
</dbReference>
<accession>A0ABV6NWU4</accession>
<dbReference type="EMBL" id="JBHLUE010000006">
    <property type="protein sequence ID" value="MFC0564548.1"/>
    <property type="molecule type" value="Genomic_DNA"/>
</dbReference>
<evidence type="ECO:0000313" key="1">
    <source>
        <dbReference type="EMBL" id="MFC0564548.1"/>
    </source>
</evidence>
<evidence type="ECO:0000313" key="2">
    <source>
        <dbReference type="Proteomes" id="UP001589894"/>
    </source>
</evidence>
<sequence length="60" mass="6015">MDHRIAPVTGASRGVGRGIAVALGRAAVAALAADEERLSLSGRALTVADLAQRYGIDVAG</sequence>
<dbReference type="InterPro" id="IPR036291">
    <property type="entry name" value="NAD(P)-bd_dom_sf"/>
</dbReference>
<keyword evidence="2" id="KW-1185">Reference proteome</keyword>
<organism evidence="1 2">
    <name type="scientific">Plantactinospora siamensis</name>
    <dbReference type="NCBI Taxonomy" id="555372"/>
    <lineage>
        <taxon>Bacteria</taxon>
        <taxon>Bacillati</taxon>
        <taxon>Actinomycetota</taxon>
        <taxon>Actinomycetes</taxon>
        <taxon>Micromonosporales</taxon>
        <taxon>Micromonosporaceae</taxon>
        <taxon>Plantactinospora</taxon>
    </lineage>
</organism>
<reference evidence="1 2" key="1">
    <citation type="submission" date="2024-09" db="EMBL/GenBank/DDBJ databases">
        <authorList>
            <person name="Sun Q."/>
            <person name="Mori K."/>
        </authorList>
    </citation>
    <scope>NUCLEOTIDE SEQUENCE [LARGE SCALE GENOMIC DNA]</scope>
    <source>
        <strain evidence="1 2">TBRC 2205</strain>
    </source>
</reference>
<gene>
    <name evidence="1" type="ORF">ACFFHU_10430</name>
</gene>
<name>A0ABV6NWU4_9ACTN</name>
<comment type="caution">
    <text evidence="1">The sequence shown here is derived from an EMBL/GenBank/DDBJ whole genome shotgun (WGS) entry which is preliminary data.</text>
</comment>
<dbReference type="SUPFAM" id="SSF51735">
    <property type="entry name" value="NAD(P)-binding Rossmann-fold domains"/>
    <property type="match status" value="1"/>
</dbReference>
<protein>
    <submittedName>
        <fullName evidence="1">Uncharacterized protein</fullName>
    </submittedName>
</protein>
<dbReference type="RefSeq" id="WP_377337624.1">
    <property type="nucleotide sequence ID" value="NZ_JBHLUE010000006.1"/>
</dbReference>